<feature type="chain" id="PRO_5033989046" evidence="1">
    <location>
        <begin position="19"/>
        <end position="272"/>
    </location>
</feature>
<proteinExistence type="predicted"/>
<reference evidence="2" key="1">
    <citation type="submission" date="2020-02" db="EMBL/GenBank/DDBJ databases">
        <authorList>
            <person name="Palmer J.M."/>
        </authorList>
    </citation>
    <scope>NUCLEOTIDE SEQUENCE</scope>
    <source>
        <strain evidence="2">EPUS1.4</strain>
        <tissue evidence="2">Thallus</tissue>
    </source>
</reference>
<dbReference type="PANTHER" id="PTHR39599:SF1">
    <property type="entry name" value="GPI-ANCHORED PROTEIN (EUROFUNG)"/>
    <property type="match status" value="1"/>
</dbReference>
<keyword evidence="1" id="KW-0732">Signal</keyword>
<dbReference type="AlphaFoldDB" id="A0A8H7AEW1"/>
<name>A0A8H7AEW1_9EURO</name>
<evidence type="ECO:0000313" key="3">
    <source>
        <dbReference type="Proteomes" id="UP000606974"/>
    </source>
</evidence>
<gene>
    <name evidence="2" type="ORF">GJ744_000382</name>
</gene>
<dbReference type="EMBL" id="JAACFV010000100">
    <property type="protein sequence ID" value="KAF7505807.1"/>
    <property type="molecule type" value="Genomic_DNA"/>
</dbReference>
<keyword evidence="3" id="KW-1185">Reference proteome</keyword>
<dbReference type="Proteomes" id="UP000606974">
    <property type="component" value="Unassembled WGS sequence"/>
</dbReference>
<comment type="caution">
    <text evidence="2">The sequence shown here is derived from an EMBL/GenBank/DDBJ whole genome shotgun (WGS) entry which is preliminary data.</text>
</comment>
<evidence type="ECO:0000313" key="2">
    <source>
        <dbReference type="EMBL" id="KAF7505807.1"/>
    </source>
</evidence>
<accession>A0A8H7AEW1</accession>
<protein>
    <submittedName>
        <fullName evidence="2">Uncharacterized protein</fullName>
    </submittedName>
</protein>
<organism evidence="2 3">
    <name type="scientific">Endocarpon pusillum</name>
    <dbReference type="NCBI Taxonomy" id="364733"/>
    <lineage>
        <taxon>Eukaryota</taxon>
        <taxon>Fungi</taxon>
        <taxon>Dikarya</taxon>
        <taxon>Ascomycota</taxon>
        <taxon>Pezizomycotina</taxon>
        <taxon>Eurotiomycetes</taxon>
        <taxon>Chaetothyriomycetidae</taxon>
        <taxon>Verrucariales</taxon>
        <taxon>Verrucariaceae</taxon>
        <taxon>Endocarpon</taxon>
    </lineage>
</organism>
<evidence type="ECO:0000256" key="1">
    <source>
        <dbReference type="SAM" id="SignalP"/>
    </source>
</evidence>
<dbReference type="OrthoDB" id="5410926at2759"/>
<feature type="signal peptide" evidence="1">
    <location>
        <begin position="1"/>
        <end position="18"/>
    </location>
</feature>
<dbReference type="PANTHER" id="PTHR39599">
    <property type="entry name" value="GPI-ANCHORED PROTEIN (EUROFUNG)-RELATED-RELATED"/>
    <property type="match status" value="1"/>
</dbReference>
<sequence length="272" mass="26524">MRTSVFVSLVFLLSGALASFDSLSPYVNPLDYTDSSPRLFKRQGCPGGFTNCGALGNSGACCPTNQVCARDSAGNVACCPVRALCTGTIRGTASGTGVGSSTGAVVIGGSTGTSVVPTQSGPVTATSGFLFPSVTTTPAPSFTGSTVPGAVFPFVFIPTTFANAAECSSYATSCSNQYQSCLATLGGGVNGVTVSGANVGITVQGASTTVASASSVCSSLSQQACYGLQTGICPQYGGFTVGSGAAARATGCRGIMYAVGAGALAGAAGAYV</sequence>